<proteinExistence type="inferred from homology"/>
<dbReference type="InterPro" id="IPR039425">
    <property type="entry name" value="RNA_pol_sigma-70-like"/>
</dbReference>
<evidence type="ECO:0000313" key="6">
    <source>
        <dbReference type="EMBL" id="UNY98519.1"/>
    </source>
</evidence>
<keyword evidence="4" id="KW-0804">Transcription</keyword>
<dbReference type="Pfam" id="PF04542">
    <property type="entry name" value="Sigma70_r2"/>
    <property type="match status" value="1"/>
</dbReference>
<evidence type="ECO:0000256" key="3">
    <source>
        <dbReference type="ARBA" id="ARBA00023082"/>
    </source>
</evidence>
<dbReference type="EMBL" id="CP094326">
    <property type="protein sequence ID" value="UNY98519.1"/>
    <property type="molecule type" value="Genomic_DNA"/>
</dbReference>
<dbReference type="NCBIfam" id="TIGR02937">
    <property type="entry name" value="sigma70-ECF"/>
    <property type="match status" value="1"/>
</dbReference>
<reference evidence="6 7" key="1">
    <citation type="journal article" date="2018" name="Int. J. Syst. Evol. Microbiol.">
        <title>Zhouia spongiae sp. nov., isolated from a marine sponge.</title>
        <authorList>
            <person name="Zhuang L."/>
            <person name="Lin B."/>
            <person name="Qin F."/>
            <person name="Luo L."/>
        </authorList>
    </citation>
    <scope>NUCLEOTIDE SEQUENCE [LARGE SCALE GENOMIC DNA]</scope>
    <source>
        <strain evidence="6 7">HN-Y44</strain>
    </source>
</reference>
<dbReference type="SMART" id="SM00421">
    <property type="entry name" value="HTH_LUXR"/>
    <property type="match status" value="1"/>
</dbReference>
<dbReference type="InterPro" id="IPR007627">
    <property type="entry name" value="RNA_pol_sigma70_r2"/>
</dbReference>
<evidence type="ECO:0000259" key="5">
    <source>
        <dbReference type="SMART" id="SM00421"/>
    </source>
</evidence>
<name>A0ABY3YL18_9FLAO</name>
<feature type="domain" description="HTH luxR-type" evidence="5">
    <location>
        <begin position="84"/>
        <end position="144"/>
    </location>
</feature>
<evidence type="ECO:0000256" key="1">
    <source>
        <dbReference type="ARBA" id="ARBA00010641"/>
    </source>
</evidence>
<dbReference type="InterPro" id="IPR013324">
    <property type="entry name" value="RNA_pol_sigma_r3/r4-like"/>
</dbReference>
<gene>
    <name evidence="6" type="ORF">MQE36_15740</name>
</gene>
<dbReference type="Gene3D" id="1.10.10.10">
    <property type="entry name" value="Winged helix-like DNA-binding domain superfamily/Winged helix DNA-binding domain"/>
    <property type="match status" value="1"/>
</dbReference>
<comment type="similarity">
    <text evidence="1">Belongs to the sigma-70 factor family. ECF subfamily.</text>
</comment>
<dbReference type="CDD" id="cd06171">
    <property type="entry name" value="Sigma70_r4"/>
    <property type="match status" value="1"/>
</dbReference>
<protein>
    <submittedName>
        <fullName evidence="6">Sigma-70 family RNA polymerase sigma factor</fullName>
    </submittedName>
</protein>
<accession>A0ABY3YL18</accession>
<sequence>MKDPFAAEEIVEECMLYLWERKNDLAEVMDLKSYLYTMVRNKAYAYLKKNSKVVSLDSGFGESVSQEDEYIIEEEVHATLIAALNTLPEKCRRVFELSCLEGLKYKDIAEDMGISVNTVKSQRSRAIELLKTQLKDNPLLLIYLSMMLKNQIF</sequence>
<dbReference type="InterPro" id="IPR036388">
    <property type="entry name" value="WH-like_DNA-bd_sf"/>
</dbReference>
<dbReference type="Pfam" id="PF08281">
    <property type="entry name" value="Sigma70_r4_2"/>
    <property type="match status" value="1"/>
</dbReference>
<evidence type="ECO:0000256" key="2">
    <source>
        <dbReference type="ARBA" id="ARBA00023015"/>
    </source>
</evidence>
<dbReference type="Proteomes" id="UP000829476">
    <property type="component" value="Chromosome"/>
</dbReference>
<evidence type="ECO:0000313" key="7">
    <source>
        <dbReference type="Proteomes" id="UP000829476"/>
    </source>
</evidence>
<dbReference type="InterPro" id="IPR013325">
    <property type="entry name" value="RNA_pol_sigma_r2"/>
</dbReference>
<keyword evidence="7" id="KW-1185">Reference proteome</keyword>
<dbReference type="PANTHER" id="PTHR43133:SF46">
    <property type="entry name" value="RNA POLYMERASE SIGMA-70 FACTOR ECF SUBFAMILY"/>
    <property type="match status" value="1"/>
</dbReference>
<organism evidence="6 7">
    <name type="scientific">Zhouia spongiae</name>
    <dbReference type="NCBI Taxonomy" id="2202721"/>
    <lineage>
        <taxon>Bacteria</taxon>
        <taxon>Pseudomonadati</taxon>
        <taxon>Bacteroidota</taxon>
        <taxon>Flavobacteriia</taxon>
        <taxon>Flavobacteriales</taxon>
        <taxon>Flavobacteriaceae</taxon>
        <taxon>Zhouia</taxon>
    </lineage>
</organism>
<dbReference type="Gene3D" id="1.10.1740.10">
    <property type="match status" value="1"/>
</dbReference>
<dbReference type="InterPro" id="IPR000792">
    <property type="entry name" value="Tscrpt_reg_LuxR_C"/>
</dbReference>
<dbReference type="PANTHER" id="PTHR43133">
    <property type="entry name" value="RNA POLYMERASE ECF-TYPE SIGMA FACTO"/>
    <property type="match status" value="1"/>
</dbReference>
<dbReference type="InterPro" id="IPR013249">
    <property type="entry name" value="RNA_pol_sigma70_r4_t2"/>
</dbReference>
<dbReference type="SUPFAM" id="SSF88946">
    <property type="entry name" value="Sigma2 domain of RNA polymerase sigma factors"/>
    <property type="match status" value="1"/>
</dbReference>
<dbReference type="SUPFAM" id="SSF88659">
    <property type="entry name" value="Sigma3 and sigma4 domains of RNA polymerase sigma factors"/>
    <property type="match status" value="1"/>
</dbReference>
<keyword evidence="2" id="KW-0805">Transcription regulation</keyword>
<keyword evidence="3" id="KW-0731">Sigma factor</keyword>
<dbReference type="InterPro" id="IPR014284">
    <property type="entry name" value="RNA_pol_sigma-70_dom"/>
</dbReference>
<evidence type="ECO:0000256" key="4">
    <source>
        <dbReference type="ARBA" id="ARBA00023163"/>
    </source>
</evidence>